<sequence>MTHHTIPPIHHQHIKSTAGTAYNSLHRKHGVLRIPYRRPADQRTKPFRMIPARSMEVNTTEKALLSVDGTATLSCCSYHSEGSATVDMHLQCASHWRHPEQKARVVRSSSTGKRPSSSERKPRRSLDPFSAPQLHKTKHMRYESKNDELVSVKPSHYRRIVVLGAPRVGKTAIIRRFLGDDGFDEQYEPTTEDFHSKLYHIRGERYQLDILDASKERDFPAKRRLSILTGDIFLLVFSVTERESFTEICSLREEIFTAKSKLTKSKENRQLPIIICGNKTDLNSSRAVQHSDICRSLGEDSALFEVSAKDCTNLEVMFEALAVLGGLPTETRPSLHRDISIHTYQALSSRKRNKRAMNEPCGAVQPLARRPSFSSDLRRVMGPSTPKRSTPIERCQIQ</sequence>
<dbReference type="PROSITE" id="PS51421">
    <property type="entry name" value="RAS"/>
    <property type="match status" value="1"/>
</dbReference>
<evidence type="ECO:0000256" key="7">
    <source>
        <dbReference type="ARBA" id="ARBA00023288"/>
    </source>
</evidence>
<keyword evidence="6" id="KW-0472">Membrane</keyword>
<organism evidence="9 10">
    <name type="scientific">Cirrhinus molitorella</name>
    <name type="common">mud carp</name>
    <dbReference type="NCBI Taxonomy" id="172907"/>
    <lineage>
        <taxon>Eukaryota</taxon>
        <taxon>Metazoa</taxon>
        <taxon>Chordata</taxon>
        <taxon>Craniata</taxon>
        <taxon>Vertebrata</taxon>
        <taxon>Euteleostomi</taxon>
        <taxon>Actinopterygii</taxon>
        <taxon>Neopterygii</taxon>
        <taxon>Teleostei</taxon>
        <taxon>Ostariophysi</taxon>
        <taxon>Cypriniformes</taxon>
        <taxon>Cyprinidae</taxon>
        <taxon>Labeoninae</taxon>
        <taxon>Labeonini</taxon>
        <taxon>Cirrhinus</taxon>
    </lineage>
</organism>
<evidence type="ECO:0000256" key="4">
    <source>
        <dbReference type="ARBA" id="ARBA00022741"/>
    </source>
</evidence>
<dbReference type="PANTHER" id="PTHR46149:SF2">
    <property type="entry name" value="GTP-BINDING PROTEIN RHES"/>
    <property type="match status" value="1"/>
</dbReference>
<keyword evidence="7" id="KW-0449">Lipoprotein</keyword>
<evidence type="ECO:0000313" key="10">
    <source>
        <dbReference type="Proteomes" id="UP001187343"/>
    </source>
</evidence>
<dbReference type="PRINTS" id="PR00449">
    <property type="entry name" value="RASTRNSFRMNG"/>
</dbReference>
<comment type="subcellular location">
    <subcellularLocation>
        <location evidence="1">Cell membrane</location>
        <topology evidence="1">Lipid-anchor</topology>
    </subcellularLocation>
</comment>
<dbReference type="SMART" id="SM00174">
    <property type="entry name" value="RHO"/>
    <property type="match status" value="1"/>
</dbReference>
<dbReference type="GO" id="GO:0005886">
    <property type="term" value="C:plasma membrane"/>
    <property type="evidence" value="ECO:0007669"/>
    <property type="project" value="UniProtKB-SubCell"/>
</dbReference>
<accession>A0AA88QFK4</accession>
<evidence type="ECO:0000256" key="3">
    <source>
        <dbReference type="ARBA" id="ARBA00022481"/>
    </source>
</evidence>
<evidence type="ECO:0000313" key="9">
    <source>
        <dbReference type="EMBL" id="KAK2915945.1"/>
    </source>
</evidence>
<dbReference type="GO" id="GO:0007165">
    <property type="term" value="P:signal transduction"/>
    <property type="evidence" value="ECO:0007669"/>
    <property type="project" value="TreeGrafter"/>
</dbReference>
<dbReference type="AlphaFoldDB" id="A0AA88QFK4"/>
<dbReference type="EMBL" id="JAUYZG010000001">
    <property type="protein sequence ID" value="KAK2915945.1"/>
    <property type="molecule type" value="Genomic_DNA"/>
</dbReference>
<dbReference type="InterPro" id="IPR001806">
    <property type="entry name" value="Small_GTPase"/>
</dbReference>
<dbReference type="Gene3D" id="3.40.50.300">
    <property type="entry name" value="P-loop containing nucleotide triphosphate hydrolases"/>
    <property type="match status" value="1"/>
</dbReference>
<evidence type="ECO:0000256" key="6">
    <source>
        <dbReference type="ARBA" id="ARBA00023136"/>
    </source>
</evidence>
<comment type="similarity">
    <text evidence="8">Belongs to the small GTPase superfamily. RasD family.</text>
</comment>
<protein>
    <submittedName>
        <fullName evidence="9">Uncharacterized protein</fullName>
    </submittedName>
</protein>
<dbReference type="GO" id="GO:0005525">
    <property type="term" value="F:GTP binding"/>
    <property type="evidence" value="ECO:0007669"/>
    <property type="project" value="UniProtKB-KW"/>
</dbReference>
<dbReference type="GO" id="GO:0003924">
    <property type="term" value="F:GTPase activity"/>
    <property type="evidence" value="ECO:0007669"/>
    <property type="project" value="InterPro"/>
</dbReference>
<dbReference type="InterPro" id="IPR005225">
    <property type="entry name" value="Small_GTP-bd"/>
</dbReference>
<dbReference type="SMART" id="SM00175">
    <property type="entry name" value="RAB"/>
    <property type="match status" value="1"/>
</dbReference>
<name>A0AA88QFK4_9TELE</name>
<dbReference type="SUPFAM" id="SSF52540">
    <property type="entry name" value="P-loop containing nucleoside triphosphate hydrolases"/>
    <property type="match status" value="1"/>
</dbReference>
<dbReference type="InterPro" id="IPR027417">
    <property type="entry name" value="P-loop_NTPase"/>
</dbReference>
<proteinExistence type="inferred from homology"/>
<dbReference type="NCBIfam" id="TIGR00231">
    <property type="entry name" value="small_GTP"/>
    <property type="match status" value="1"/>
</dbReference>
<evidence type="ECO:0000256" key="1">
    <source>
        <dbReference type="ARBA" id="ARBA00004193"/>
    </source>
</evidence>
<comment type="caution">
    <text evidence="9">The sequence shown here is derived from an EMBL/GenBank/DDBJ whole genome shotgun (WGS) entry which is preliminary data.</text>
</comment>
<evidence type="ECO:0000256" key="8">
    <source>
        <dbReference type="ARBA" id="ARBA00038061"/>
    </source>
</evidence>
<keyword evidence="4" id="KW-0547">Nucleotide-binding</keyword>
<dbReference type="Pfam" id="PF00071">
    <property type="entry name" value="Ras"/>
    <property type="match status" value="1"/>
</dbReference>
<reference evidence="9" key="1">
    <citation type="submission" date="2023-08" db="EMBL/GenBank/DDBJ databases">
        <title>Chromosome-level Genome Assembly of mud carp (Cirrhinus molitorella).</title>
        <authorList>
            <person name="Liu H."/>
        </authorList>
    </citation>
    <scope>NUCLEOTIDE SEQUENCE</scope>
    <source>
        <strain evidence="9">Prfri</strain>
        <tissue evidence="9">Muscle</tissue>
    </source>
</reference>
<keyword evidence="3" id="KW-0488">Methylation</keyword>
<evidence type="ECO:0000256" key="2">
    <source>
        <dbReference type="ARBA" id="ARBA00022475"/>
    </source>
</evidence>
<gene>
    <name evidence="9" type="ORF">Q8A67_000319</name>
</gene>
<dbReference type="PANTHER" id="PTHR46149">
    <property type="entry name" value="MIP08469P"/>
    <property type="match status" value="1"/>
</dbReference>
<dbReference type="PROSITE" id="PS51419">
    <property type="entry name" value="RAB"/>
    <property type="match status" value="1"/>
</dbReference>
<evidence type="ECO:0000256" key="5">
    <source>
        <dbReference type="ARBA" id="ARBA00023134"/>
    </source>
</evidence>
<dbReference type="InterPro" id="IPR052236">
    <property type="entry name" value="Small_GTPase_RasD"/>
</dbReference>
<keyword evidence="5" id="KW-0342">GTP-binding</keyword>
<dbReference type="Proteomes" id="UP001187343">
    <property type="component" value="Unassembled WGS sequence"/>
</dbReference>
<dbReference type="SMART" id="SM00173">
    <property type="entry name" value="RAS"/>
    <property type="match status" value="1"/>
</dbReference>
<keyword evidence="2" id="KW-1003">Cell membrane</keyword>
<keyword evidence="10" id="KW-1185">Reference proteome</keyword>
<dbReference type="GO" id="GO:0031681">
    <property type="term" value="F:G-protein beta-subunit binding"/>
    <property type="evidence" value="ECO:0007669"/>
    <property type="project" value="TreeGrafter"/>
</dbReference>